<evidence type="ECO:0000313" key="26">
    <source>
        <dbReference type="EMBL" id="KAF4201314.1"/>
    </source>
</evidence>
<dbReference type="GO" id="GO:0000723">
    <property type="term" value="P:telomere maintenance"/>
    <property type="evidence" value="ECO:0007669"/>
    <property type="project" value="TreeGrafter"/>
</dbReference>
<feature type="compositionally biased region" description="Basic and acidic residues" evidence="22">
    <location>
        <begin position="1031"/>
        <end position="1040"/>
    </location>
</feature>
<dbReference type="SUPFAM" id="SSF56112">
    <property type="entry name" value="Protein kinase-like (PK-like)"/>
    <property type="match status" value="1"/>
</dbReference>
<dbReference type="GO" id="GO:0000077">
    <property type="term" value="P:DNA damage checkpoint signaling"/>
    <property type="evidence" value="ECO:0007669"/>
    <property type="project" value="TreeGrafter"/>
</dbReference>
<comment type="catalytic activity">
    <reaction evidence="20">
        <text>L-threonyl-[protein] + ATP = O-phospho-L-threonyl-[protein] + ADP + H(+)</text>
        <dbReference type="Rhea" id="RHEA:46608"/>
        <dbReference type="Rhea" id="RHEA-COMP:11060"/>
        <dbReference type="Rhea" id="RHEA-COMP:11605"/>
        <dbReference type="ChEBI" id="CHEBI:15378"/>
        <dbReference type="ChEBI" id="CHEBI:30013"/>
        <dbReference type="ChEBI" id="CHEBI:30616"/>
        <dbReference type="ChEBI" id="CHEBI:61977"/>
        <dbReference type="ChEBI" id="CHEBI:456216"/>
        <dbReference type="EC" id="2.7.11.1"/>
    </reaction>
</comment>
<dbReference type="FunFam" id="3.30.1010.10:FF:000017">
    <property type="entry name" value="Inositol kinase kinase (UvsB)"/>
    <property type="match status" value="1"/>
</dbReference>
<dbReference type="SMART" id="SM00146">
    <property type="entry name" value="PI3Kc"/>
    <property type="match status" value="1"/>
</dbReference>
<dbReference type="SMART" id="SM01343">
    <property type="entry name" value="FATC"/>
    <property type="match status" value="1"/>
</dbReference>
<evidence type="ECO:0000256" key="1">
    <source>
        <dbReference type="ARBA" id="ARBA00004123"/>
    </source>
</evidence>
<comment type="similarity">
    <text evidence="2">Belongs to the PI3/PI4-kinase family. ATM subfamily.</text>
</comment>
<feature type="region of interest" description="Disordered" evidence="22">
    <location>
        <begin position="1023"/>
        <end position="1042"/>
    </location>
</feature>
<dbReference type="SUPFAM" id="SSF48371">
    <property type="entry name" value="ARM repeat"/>
    <property type="match status" value="1"/>
</dbReference>
<evidence type="ECO:0000256" key="8">
    <source>
        <dbReference type="ARBA" id="ARBA00022741"/>
    </source>
</evidence>
<dbReference type="Gene3D" id="3.30.1010.10">
    <property type="entry name" value="Phosphatidylinositol 3-kinase Catalytic Subunit, Chain A, domain 4"/>
    <property type="match status" value="1"/>
</dbReference>
<organism evidence="26 27">
    <name type="scientific">Aspergillus lentulus</name>
    <dbReference type="NCBI Taxonomy" id="293939"/>
    <lineage>
        <taxon>Eukaryota</taxon>
        <taxon>Fungi</taxon>
        <taxon>Dikarya</taxon>
        <taxon>Ascomycota</taxon>
        <taxon>Pezizomycotina</taxon>
        <taxon>Eurotiomycetes</taxon>
        <taxon>Eurotiomycetidae</taxon>
        <taxon>Eurotiales</taxon>
        <taxon>Aspergillaceae</taxon>
        <taxon>Aspergillus</taxon>
        <taxon>Aspergillus subgen. Fumigati</taxon>
    </lineage>
</organism>
<name>A0AAN6BKS3_ASPLE</name>
<keyword evidence="8" id="KW-0547">Nucleotide-binding</keyword>
<dbReference type="PANTHER" id="PTHR11139:SF125">
    <property type="entry name" value="SERINE_THREONINE-PROTEIN KINASE MEC1"/>
    <property type="match status" value="1"/>
</dbReference>
<dbReference type="SUPFAM" id="SSF48452">
    <property type="entry name" value="TPR-like"/>
    <property type="match status" value="1"/>
</dbReference>
<evidence type="ECO:0000256" key="12">
    <source>
        <dbReference type="ARBA" id="ARBA00022853"/>
    </source>
</evidence>
<evidence type="ECO:0000259" key="25">
    <source>
        <dbReference type="PROSITE" id="PS51190"/>
    </source>
</evidence>
<evidence type="ECO:0000256" key="15">
    <source>
        <dbReference type="ARBA" id="ARBA00023254"/>
    </source>
</evidence>
<keyword evidence="6" id="KW-0723">Serine/threonine-protein kinase</keyword>
<dbReference type="PROSITE" id="PS51190">
    <property type="entry name" value="FATC"/>
    <property type="match status" value="1"/>
</dbReference>
<comment type="caution">
    <text evidence="26">The sequence shown here is derived from an EMBL/GenBank/DDBJ whole genome shotgun (WGS) entry which is preliminary data.</text>
</comment>
<dbReference type="InterPro" id="IPR000403">
    <property type="entry name" value="PI3/4_kinase_cat_dom"/>
</dbReference>
<evidence type="ECO:0000256" key="11">
    <source>
        <dbReference type="ARBA" id="ARBA00022840"/>
    </source>
</evidence>
<dbReference type="InterPro" id="IPR056802">
    <property type="entry name" value="ATR-like_M-HEAT"/>
</dbReference>
<feature type="region of interest" description="Disordered" evidence="22">
    <location>
        <begin position="2045"/>
        <end position="2067"/>
    </location>
</feature>
<dbReference type="Pfam" id="PF02260">
    <property type="entry name" value="FATC"/>
    <property type="match status" value="1"/>
</dbReference>
<feature type="region of interest" description="Disordered" evidence="22">
    <location>
        <begin position="2080"/>
        <end position="2100"/>
    </location>
</feature>
<keyword evidence="10" id="KW-0418">Kinase</keyword>
<dbReference type="EMBL" id="JAAAPU010000147">
    <property type="protein sequence ID" value="KAF4201314.1"/>
    <property type="molecule type" value="Genomic_DNA"/>
</dbReference>
<dbReference type="Proteomes" id="UP000649114">
    <property type="component" value="Unassembled WGS sequence"/>
</dbReference>
<dbReference type="SMART" id="SM00802">
    <property type="entry name" value="UME"/>
    <property type="match status" value="1"/>
</dbReference>
<dbReference type="EC" id="2.7.11.1" evidence="4"/>
<comment type="subcellular location">
    <subcellularLocation>
        <location evidence="1">Nucleus</location>
    </subcellularLocation>
</comment>
<evidence type="ECO:0000256" key="2">
    <source>
        <dbReference type="ARBA" id="ARBA00010769"/>
    </source>
</evidence>
<protein>
    <recommendedName>
        <fullName evidence="5">Serine/threonine-protein kinase MEC1</fullName>
        <ecNumber evidence="4">2.7.11.1</ecNumber>
    </recommendedName>
    <alternativeName>
        <fullName evidence="19">ATR homolog</fullName>
    </alternativeName>
    <alternativeName>
        <fullName evidence="18">DNA-damage checkpoint kinase MEC1</fullName>
    </alternativeName>
    <alternativeName>
        <fullName evidence="17">Mitosis entry checkpoint protein 1</fullName>
    </alternativeName>
</protein>
<evidence type="ECO:0000256" key="16">
    <source>
        <dbReference type="ARBA" id="ARBA00025079"/>
    </source>
</evidence>
<keyword evidence="9" id="KW-0227">DNA damage</keyword>
<dbReference type="InterPro" id="IPR014009">
    <property type="entry name" value="PIK_FAT"/>
</dbReference>
<evidence type="ECO:0000256" key="7">
    <source>
        <dbReference type="ARBA" id="ARBA00022679"/>
    </source>
</evidence>
<dbReference type="PANTHER" id="PTHR11139">
    <property type="entry name" value="ATAXIA TELANGIECTASIA MUTATED ATM -RELATED"/>
    <property type="match status" value="1"/>
</dbReference>
<evidence type="ECO:0000256" key="20">
    <source>
        <dbReference type="ARBA" id="ARBA00047899"/>
    </source>
</evidence>
<comment type="subunit">
    <text evidence="3">Associates with DNA double-strand breaks.</text>
</comment>
<keyword evidence="7" id="KW-0808">Transferase</keyword>
<dbReference type="InterPro" id="IPR016024">
    <property type="entry name" value="ARM-type_fold"/>
</dbReference>
<dbReference type="InterPro" id="IPR036940">
    <property type="entry name" value="PI3/4_kinase_cat_sf"/>
</dbReference>
<evidence type="ECO:0000256" key="21">
    <source>
        <dbReference type="ARBA" id="ARBA00048679"/>
    </source>
</evidence>
<evidence type="ECO:0000259" key="23">
    <source>
        <dbReference type="PROSITE" id="PS50290"/>
    </source>
</evidence>
<evidence type="ECO:0000256" key="5">
    <source>
        <dbReference type="ARBA" id="ARBA00021345"/>
    </source>
</evidence>
<feature type="domain" description="PI3K/PI4K catalytic" evidence="23">
    <location>
        <begin position="1680"/>
        <end position="2017"/>
    </location>
</feature>
<evidence type="ECO:0000256" key="22">
    <source>
        <dbReference type="SAM" id="MobiDB-lite"/>
    </source>
</evidence>
<evidence type="ECO:0000256" key="4">
    <source>
        <dbReference type="ARBA" id="ARBA00012513"/>
    </source>
</evidence>
<dbReference type="PROSITE" id="PS50290">
    <property type="entry name" value="PI3_4_KINASE_3"/>
    <property type="match status" value="1"/>
</dbReference>
<evidence type="ECO:0000256" key="14">
    <source>
        <dbReference type="ARBA" id="ARBA00023242"/>
    </source>
</evidence>
<proteinExistence type="inferred from homology"/>
<dbReference type="Pfam" id="PF02259">
    <property type="entry name" value="FAT"/>
    <property type="match status" value="1"/>
</dbReference>
<dbReference type="Pfam" id="PF08064">
    <property type="entry name" value="UME"/>
    <property type="match status" value="1"/>
</dbReference>
<keyword evidence="13" id="KW-0234">DNA repair</keyword>
<reference evidence="26" key="2">
    <citation type="submission" date="2020-04" db="EMBL/GenBank/DDBJ databases">
        <authorList>
            <person name="Santos R.A.C."/>
            <person name="Steenwyk J.L."/>
            <person name="Rivero-Menendez O."/>
            <person name="Mead M.E."/>
            <person name="Silva L.P."/>
            <person name="Bastos R.W."/>
            <person name="Alastruey-Izquierdo A."/>
            <person name="Goldman G.H."/>
            <person name="Rokas A."/>
        </authorList>
    </citation>
    <scope>NUCLEOTIDE SEQUENCE</scope>
    <source>
        <strain evidence="26">CNM-CM8927</strain>
    </source>
</reference>
<dbReference type="InterPro" id="IPR011989">
    <property type="entry name" value="ARM-like"/>
</dbReference>
<evidence type="ECO:0000256" key="3">
    <source>
        <dbReference type="ARBA" id="ARBA00011370"/>
    </source>
</evidence>
<evidence type="ECO:0000256" key="9">
    <source>
        <dbReference type="ARBA" id="ARBA00022763"/>
    </source>
</evidence>
<evidence type="ECO:0000256" key="13">
    <source>
        <dbReference type="ARBA" id="ARBA00023204"/>
    </source>
</evidence>
<dbReference type="Gene3D" id="1.25.10.10">
    <property type="entry name" value="Leucine-rich Repeat Variant"/>
    <property type="match status" value="1"/>
</dbReference>
<dbReference type="GO" id="GO:0004674">
    <property type="term" value="F:protein serine/threonine kinase activity"/>
    <property type="evidence" value="ECO:0007669"/>
    <property type="project" value="UniProtKB-KW"/>
</dbReference>
<dbReference type="InterPro" id="IPR012993">
    <property type="entry name" value="UME"/>
</dbReference>
<dbReference type="InterPro" id="IPR050517">
    <property type="entry name" value="DDR_Repair_Kinase"/>
</dbReference>
<dbReference type="InterPro" id="IPR003151">
    <property type="entry name" value="PIK-rel_kinase_FAT"/>
</dbReference>
<dbReference type="Pfam" id="PF00454">
    <property type="entry name" value="PI3_PI4_kinase"/>
    <property type="match status" value="1"/>
</dbReference>
<dbReference type="PROSITE" id="PS51189">
    <property type="entry name" value="FAT"/>
    <property type="match status" value="1"/>
</dbReference>
<dbReference type="InterPro" id="IPR003152">
    <property type="entry name" value="FATC_dom"/>
</dbReference>
<evidence type="ECO:0000256" key="19">
    <source>
        <dbReference type="ARBA" id="ARBA00033001"/>
    </source>
</evidence>
<dbReference type="InterPro" id="IPR011990">
    <property type="entry name" value="TPR-like_helical_dom_sf"/>
</dbReference>
<sequence length="2135" mass="239898">MPHLQAELGRLLDGLIDASQHRIEVVTQLRAALLPTMTEFRSKGTVQSFEPGFQAVLQILMGPISGDESRSLVDLQEPNTAGQTGQQDEVVQHAMLHDIARPQEGSARLDTAHKLISKAFELLGCEESVNVGYLSRAISESFVDLPEQKKSDLLYMLGRIACAMAGSLSSSSKAAPESSLSCSVCESEKRALGPEPASKCHDVHELCEIFTFVLPRLTRASHLRVTAMDALRRLLIHAPPESSYLQLKSSVFGDFCLHSLRSSIRELRIVTGHLVTSFVRKDINGETRRSNFVVILEWLRSLSEKQELPLHETCILTLCHIAEVSDDEEMNIILLRLLEYLGHPNPFICAVAYTELSKLAQHLSVTPAGLFRPFWRTLSITVVKNFQSRPHMAEQLCDLLGMNVDDLLRLTEVHILPYLVLTRKRDVITRVGAAYKDVKTPFDICSEKNNLAAILAFLMSQPWSDPEGMIMSVLSDIDSAFGGRTLAELVRTEPILIACDLLKGLGDSGSEKGARASLVPRKSTATSKKANLLCHFIEEHVLGIITQFAHAINDFQIRQPLIEKRRNILAIGEMIKVARGHISSALPQICACLRSALSIEELSDHAFSAWSVLVSSLHEEELEPLIDQTFSIVIRYWDAFNDQSKKSAQELVGYILRSHSELVHTNSSTIPSLVSIPALSALESEISKMKGKMDVRSQLSAFARRCQSENAAVVEQALRELLPCLSRHEEFLHESVLSEQPDPVVAQLTRSLLDCCVKFNAGCDSITLLSAQCLGLVGCLDPNRVDPVKDKKDILVLSNFDRMEETFDFVLFFLQHVLVQAFLSASNTRAQGFLAYAMQNLLRLCNLDSAVTQRSRDIQADEKYRRWSELPETVRNTLTPFLTSKYTVTVGAIRSHCKFPIFSTELTHGDWLRSFVQDLLQRGSGDNAQLIFSVCSRIVKGQDISIASFLLPFAVLNRIVGGTQEERLDLQSELTTILSHPLPGANNRVHEAVILCSQSVFEILDYLSRWLQGKKKLLNGLKNHASHTGRSHKDSHRDSLSETYSSQVKAVETFLTSIPPEVISKRAVECKSFSRALFHWEQYIRRFKSQSDKNDHTGAELLYQHLQVIYSQIDEPDGIEGISTHLHMLNIDQQVLEHRKAGRWVTAQSWYELQVEKEPDNVDAQWNLLTCLRESGQQDAIIARVDTLNSAGSTSRFLPFVVEASWITGNWDKLRSYLQMRSPENTGDFNIGVGSALCALRLGNKAEFRNIIHDLQLSVAKSLTVNSVTSLQSCHDSILKLHALTEMELISDCESSENNSLTCIHDVLNRRLDVLGGYIADKQYLLGLRRATMELTHGFMESDIAGSWLTSARLSRKGNYTNQAYHSMLRAARLKDRSATIEHARLLWKDGHHRKAIQTLEGAIAADEFASDTSSSGGLKSEKQQNLIAARAHLLLAKWTDRAGQTQSDVIVQRYREAIKLHSRWEKAHYYLGKHYDKILESEKAKPLGKEAQIYLSGEASKLVIDNYLRSLAHGNKYVFQSLPRILTLWLEHAATVDKPFDPKRAKVVNAFPQQGLWTVLAVVKSSSKDRASRGINCLHKITEASKKSRTELPLDMRGMINQGQKFSEEMLKLCTARIEEKASRIHLARHLGFSHKVAPCRLVVPFQAMLTPSLPASHETEYLKGFRAFPRDPTTIDAVLDDAQVLSSLQKPRKISIRGSDGKIYNVLCKPKDDLRKDQRLMEFNNTINRFLKRDVESSKRRMYIKTYAVTPLNEECGLIEWVDNLRTLREIIIKLLKERGIMPNYNEIRHYLNEACSEASKLHLFTTKVLMKFPPVLHEWFVEMFPETGAWFAARLRYTRSCAVMSMVGYVLGLGDRHGENILFEEGTGGVIHVDFNCLFDKGLTFEKPELVPFRLTQNMIDAFGAYGYNGLFPESLKDEAFAQLLFSGPFRRTCEISLRLLRQNEDALMTVLETFLHDPTTDFIGRKRRTHASVPETPAGVLENVRNKLRGLLPGESVPLSVDGHVDELITQATDKRNLAAMYIGLSTRMCALLLAGDLEREPEKDDNERRRDLERDKERGRYKSCRSMGRERPCFLGGSYLRRPEPPRPFSAGGGEREKALLGSTIETFRTAPSNWASCMCDIAASASAGS</sequence>
<dbReference type="CDD" id="cd00892">
    <property type="entry name" value="PIKKc_ATR"/>
    <property type="match status" value="1"/>
</dbReference>
<dbReference type="InterPro" id="IPR058681">
    <property type="entry name" value="HEAT_MEC1_N"/>
</dbReference>
<evidence type="ECO:0000256" key="10">
    <source>
        <dbReference type="ARBA" id="ARBA00022777"/>
    </source>
</evidence>
<dbReference type="PROSITE" id="PS00916">
    <property type="entry name" value="PI3_4_KINASE_2"/>
    <property type="match status" value="1"/>
</dbReference>
<feature type="compositionally biased region" description="Basic and acidic residues" evidence="22">
    <location>
        <begin position="2045"/>
        <end position="2065"/>
    </location>
</feature>
<dbReference type="FunFam" id="1.10.1070.11:FF:000031">
    <property type="entry name" value="Phosphatidyl inositol 3-kinase"/>
    <property type="match status" value="1"/>
</dbReference>
<gene>
    <name evidence="26" type="ORF">CNMCM8927_001729</name>
</gene>
<comment type="catalytic activity">
    <reaction evidence="21">
        <text>L-seryl-[protein] + ATP = O-phospho-L-seryl-[protein] + ADP + H(+)</text>
        <dbReference type="Rhea" id="RHEA:17989"/>
        <dbReference type="Rhea" id="RHEA-COMP:9863"/>
        <dbReference type="Rhea" id="RHEA-COMP:11604"/>
        <dbReference type="ChEBI" id="CHEBI:15378"/>
        <dbReference type="ChEBI" id="CHEBI:29999"/>
        <dbReference type="ChEBI" id="CHEBI:30616"/>
        <dbReference type="ChEBI" id="CHEBI:83421"/>
        <dbReference type="ChEBI" id="CHEBI:456216"/>
        <dbReference type="EC" id="2.7.11.1"/>
    </reaction>
</comment>
<accession>A0AAN6BKS3</accession>
<feature type="domain" description="FATC" evidence="25">
    <location>
        <begin position="2001"/>
        <end position="2033"/>
    </location>
</feature>
<keyword evidence="12" id="KW-0156">Chromatin regulator</keyword>
<dbReference type="Gene3D" id="1.10.1070.11">
    <property type="entry name" value="Phosphatidylinositol 3-/4-kinase, catalytic domain"/>
    <property type="match status" value="1"/>
</dbReference>
<feature type="domain" description="FAT" evidence="24">
    <location>
        <begin position="1062"/>
        <end position="1566"/>
    </location>
</feature>
<keyword evidence="11" id="KW-0067">ATP-binding</keyword>
<evidence type="ECO:0000313" key="27">
    <source>
        <dbReference type="Proteomes" id="UP000649114"/>
    </source>
</evidence>
<evidence type="ECO:0000256" key="18">
    <source>
        <dbReference type="ARBA" id="ARBA00030459"/>
    </source>
</evidence>
<dbReference type="Pfam" id="PF25030">
    <property type="entry name" value="M-HEAT_ATR"/>
    <property type="match status" value="1"/>
</dbReference>
<evidence type="ECO:0000259" key="24">
    <source>
        <dbReference type="PROSITE" id="PS51189"/>
    </source>
</evidence>
<evidence type="ECO:0000256" key="6">
    <source>
        <dbReference type="ARBA" id="ARBA00022527"/>
    </source>
</evidence>
<dbReference type="InterPro" id="IPR011009">
    <property type="entry name" value="Kinase-like_dom_sf"/>
</dbReference>
<dbReference type="GO" id="GO:0005524">
    <property type="term" value="F:ATP binding"/>
    <property type="evidence" value="ECO:0007669"/>
    <property type="project" value="UniProtKB-KW"/>
</dbReference>
<keyword evidence="14" id="KW-0539">Nucleus</keyword>
<dbReference type="Pfam" id="PF25385">
    <property type="entry name" value="HEAT_MEC1_N"/>
    <property type="match status" value="1"/>
</dbReference>
<reference evidence="26" key="1">
    <citation type="journal article" date="2020" name="bioRxiv">
        <title>Genomic and phenotypic heterogeneity of clinical isolates of the human pathogens Aspergillus fumigatus, Aspergillus lentulus and Aspergillus fumigatiaffinis.</title>
        <authorList>
            <person name="dos Santos R.A.C."/>
            <person name="Steenwyk J.L."/>
            <person name="Rivero-Menendez O."/>
            <person name="Mead M.E."/>
            <person name="Silva L.P."/>
            <person name="Bastos R.W."/>
            <person name="Alastruey-Izquierdo A."/>
            <person name="Goldman G.H."/>
            <person name="Rokas A."/>
        </authorList>
    </citation>
    <scope>NUCLEOTIDE SEQUENCE</scope>
    <source>
        <strain evidence="26">CNM-CM8927</strain>
    </source>
</reference>
<evidence type="ECO:0000256" key="17">
    <source>
        <dbReference type="ARBA" id="ARBA00029679"/>
    </source>
</evidence>
<keyword evidence="15" id="KW-0469">Meiosis</keyword>
<dbReference type="InterPro" id="IPR018936">
    <property type="entry name" value="PI3/4_kinase_CS"/>
</dbReference>
<comment type="function">
    <text evidence="16">Serine/threonine protein kinase which activates checkpoint signaling upon genotoxic stresses such as ionizing radiation (IR), ultraviolet light (UV), or DNA replication stalling, thereby acting as a DNA damage sensor. Recognizes the substrate consensus sequence [ST]-Q. Phosphorylates histone H2A to form H2AS128ph (gamma-H2A) at sites of DNA damage, involved in the regulation of DNA damage response mechanism. Required for the control of telomere length and genome stability.</text>
</comment>
<dbReference type="GO" id="GO:0005694">
    <property type="term" value="C:chromosome"/>
    <property type="evidence" value="ECO:0007669"/>
    <property type="project" value="TreeGrafter"/>
</dbReference>
<dbReference type="GO" id="GO:0006281">
    <property type="term" value="P:DNA repair"/>
    <property type="evidence" value="ECO:0007669"/>
    <property type="project" value="UniProtKB-KW"/>
</dbReference>
<dbReference type="GO" id="GO:0005634">
    <property type="term" value="C:nucleus"/>
    <property type="evidence" value="ECO:0007669"/>
    <property type="project" value="UniProtKB-SubCell"/>
</dbReference>